<evidence type="ECO:0000259" key="2">
    <source>
        <dbReference type="Pfam" id="PF13556"/>
    </source>
</evidence>
<evidence type="ECO:0000313" key="4">
    <source>
        <dbReference type="EMBL" id="TDC88220.1"/>
    </source>
</evidence>
<proteinExistence type="inferred from homology"/>
<evidence type="ECO:0000259" key="3">
    <source>
        <dbReference type="Pfam" id="PF17853"/>
    </source>
</evidence>
<dbReference type="InterPro" id="IPR025736">
    <property type="entry name" value="PucR_C-HTH_dom"/>
</dbReference>
<dbReference type="Gene3D" id="1.10.10.2840">
    <property type="entry name" value="PucR C-terminal helix-turn-helix domain"/>
    <property type="match status" value="1"/>
</dbReference>
<dbReference type="PANTHER" id="PTHR33744">
    <property type="entry name" value="CARBOHYDRATE DIACID REGULATOR"/>
    <property type="match status" value="1"/>
</dbReference>
<sequence length="411" mass="44723">MVRNAASEWPRVSPRVRELFRRGAEIALNPHAEWVEELHAAALGGARVRLVAEDPALAAATRRANLANLLHWAAANVQDPGRRVPANTSSELLEASRDLVRRGLDETALDSYRTAQNVAWRRWIEIAFDLTDDPDELRELLDVSAVSISTFIDDTVAAVSERMQHERDELTRGAHAERRAAVTLLLEGAPIGRARAESRLGYRLSGPHTAAILWSGAGSSEQVEAAAEAVTRAAGADHRLTVIASAAAMWVWLPVATAPPVVGLTTLLADHPDVRVAVGRAGTGVEGFRRSHLDAATTQRMVARLTSPQQVARYQDVQLVSLLTSEPTQTDEFLADTLGDLQHADAETRTAVLTYVRELGSTTRTAERLYTHRNTVLRRLAKADELLPRPLAENALAVAAALEALHWRGTG</sequence>
<dbReference type="Pfam" id="PF13556">
    <property type="entry name" value="HTH_30"/>
    <property type="match status" value="1"/>
</dbReference>
<feature type="domain" description="PucR C-terminal helix-turn-helix" evidence="2">
    <location>
        <begin position="352"/>
        <end position="404"/>
    </location>
</feature>
<organism evidence="4 5">
    <name type="scientific">Saccharopolyspora aridisoli</name>
    <dbReference type="NCBI Taxonomy" id="2530385"/>
    <lineage>
        <taxon>Bacteria</taxon>
        <taxon>Bacillati</taxon>
        <taxon>Actinomycetota</taxon>
        <taxon>Actinomycetes</taxon>
        <taxon>Pseudonocardiales</taxon>
        <taxon>Pseudonocardiaceae</taxon>
        <taxon>Saccharopolyspora</taxon>
    </lineage>
</organism>
<comment type="caution">
    <text evidence="4">The sequence shown here is derived from an EMBL/GenBank/DDBJ whole genome shotgun (WGS) entry which is preliminary data.</text>
</comment>
<comment type="similarity">
    <text evidence="1">Belongs to the CdaR family.</text>
</comment>
<reference evidence="4 5" key="1">
    <citation type="submission" date="2019-03" db="EMBL/GenBank/DDBJ databases">
        <title>Draft genome sequences of novel Actinobacteria.</title>
        <authorList>
            <person name="Sahin N."/>
            <person name="Ay H."/>
            <person name="Saygin H."/>
        </authorList>
    </citation>
    <scope>NUCLEOTIDE SEQUENCE [LARGE SCALE GENOMIC DNA]</scope>
    <source>
        <strain evidence="4 5">16K404</strain>
    </source>
</reference>
<protein>
    <submittedName>
        <fullName evidence="4">PucR family transcriptional regulator</fullName>
    </submittedName>
</protein>
<dbReference type="Proteomes" id="UP000294744">
    <property type="component" value="Unassembled WGS sequence"/>
</dbReference>
<dbReference type="Pfam" id="PF17853">
    <property type="entry name" value="GGDEF_2"/>
    <property type="match status" value="1"/>
</dbReference>
<dbReference type="AlphaFoldDB" id="A0A4R4UAP7"/>
<name>A0A4R4UAP7_9PSEU</name>
<feature type="domain" description="CdaR GGDEF-like" evidence="3">
    <location>
        <begin position="195"/>
        <end position="301"/>
    </location>
</feature>
<accession>A0A4R4UAP7</accession>
<dbReference type="PANTHER" id="PTHR33744:SF1">
    <property type="entry name" value="DNA-BINDING TRANSCRIPTIONAL ACTIVATOR ADER"/>
    <property type="match status" value="1"/>
</dbReference>
<keyword evidence="5" id="KW-1185">Reference proteome</keyword>
<dbReference type="InterPro" id="IPR041522">
    <property type="entry name" value="CdaR_GGDEF"/>
</dbReference>
<dbReference type="OrthoDB" id="3663486at2"/>
<evidence type="ECO:0000313" key="5">
    <source>
        <dbReference type="Proteomes" id="UP000294744"/>
    </source>
</evidence>
<evidence type="ECO:0000256" key="1">
    <source>
        <dbReference type="ARBA" id="ARBA00006754"/>
    </source>
</evidence>
<dbReference type="InterPro" id="IPR042070">
    <property type="entry name" value="PucR_C-HTH_sf"/>
</dbReference>
<dbReference type="InterPro" id="IPR051448">
    <property type="entry name" value="CdaR-like_regulators"/>
</dbReference>
<dbReference type="RefSeq" id="WP_132627032.1">
    <property type="nucleotide sequence ID" value="NZ_SMKV01000045.1"/>
</dbReference>
<gene>
    <name evidence="4" type="ORF">E1161_24190</name>
</gene>
<dbReference type="EMBL" id="SMKV01000045">
    <property type="protein sequence ID" value="TDC88220.1"/>
    <property type="molecule type" value="Genomic_DNA"/>
</dbReference>